<comment type="caution">
    <text evidence="1">The sequence shown here is derived from an EMBL/GenBank/DDBJ whole genome shotgun (WGS) entry which is preliminary data.</text>
</comment>
<accession>A0ABP9Y048</accession>
<keyword evidence="2" id="KW-1185">Reference proteome</keyword>
<proteinExistence type="predicted"/>
<evidence type="ECO:0000313" key="1">
    <source>
        <dbReference type="EMBL" id="GAA5800088.1"/>
    </source>
</evidence>
<dbReference type="Proteomes" id="UP001476247">
    <property type="component" value="Unassembled WGS sequence"/>
</dbReference>
<dbReference type="EMBL" id="BAABUJ010000014">
    <property type="protein sequence ID" value="GAA5800088.1"/>
    <property type="molecule type" value="Genomic_DNA"/>
</dbReference>
<gene>
    <name evidence="1" type="ORF">HPULCUR_005510</name>
</gene>
<reference evidence="1 2" key="1">
    <citation type="submission" date="2024-04" db="EMBL/GenBank/DDBJ databases">
        <title>genome sequences of Mucor flavus KT1a and Helicostylum pulchrum KT1b strains isolation_sourced from the surface of a dry-aged beef.</title>
        <authorList>
            <person name="Toyotome T."/>
            <person name="Hosono M."/>
            <person name="Torimaru M."/>
            <person name="Fukuda K."/>
            <person name="Mikami N."/>
        </authorList>
    </citation>
    <scope>NUCLEOTIDE SEQUENCE [LARGE SCALE GENOMIC DNA]</scope>
    <source>
        <strain evidence="1 2">KT1b</strain>
    </source>
</reference>
<protein>
    <submittedName>
        <fullName evidence="1">Uncharacterized protein</fullName>
    </submittedName>
</protein>
<name>A0ABP9Y048_9FUNG</name>
<organism evidence="1 2">
    <name type="scientific">Helicostylum pulchrum</name>
    <dbReference type="NCBI Taxonomy" id="562976"/>
    <lineage>
        <taxon>Eukaryota</taxon>
        <taxon>Fungi</taxon>
        <taxon>Fungi incertae sedis</taxon>
        <taxon>Mucoromycota</taxon>
        <taxon>Mucoromycotina</taxon>
        <taxon>Mucoromycetes</taxon>
        <taxon>Mucorales</taxon>
        <taxon>Mucorineae</taxon>
        <taxon>Mucoraceae</taxon>
        <taxon>Helicostylum</taxon>
    </lineage>
</organism>
<sequence>MIKFPVMNNWEARSKYLLHDIIKYQNYCDALEKSIQNRKIEDPPLTPVKLSSLTYQTSQVDLFKEINQDLFLL</sequence>
<evidence type="ECO:0000313" key="2">
    <source>
        <dbReference type="Proteomes" id="UP001476247"/>
    </source>
</evidence>